<evidence type="ECO:0000256" key="1">
    <source>
        <dbReference type="SAM" id="MobiDB-lite"/>
    </source>
</evidence>
<organism evidence="2 3">
    <name type="scientific">Halorubrum ezzemoulense</name>
    <name type="common">Halorubrum chaoviator</name>
    <dbReference type="NCBI Taxonomy" id="337243"/>
    <lineage>
        <taxon>Archaea</taxon>
        <taxon>Methanobacteriati</taxon>
        <taxon>Methanobacteriota</taxon>
        <taxon>Stenosarchaea group</taxon>
        <taxon>Halobacteria</taxon>
        <taxon>Halobacteriales</taxon>
        <taxon>Haloferacaceae</taxon>
        <taxon>Halorubrum</taxon>
    </lineage>
</organism>
<protein>
    <submittedName>
        <fullName evidence="2">Uncharacterized protein</fullName>
    </submittedName>
</protein>
<reference evidence="2 3" key="1">
    <citation type="journal article" date="2014" name="Front. Microbiol.">
        <title>Population and genomic analysis of the genus Halorubrum.</title>
        <authorList>
            <person name="Fullmer M.S."/>
            <person name="Soucy S.M."/>
            <person name="Swithers K.S."/>
            <person name="Makkay A.M."/>
            <person name="Wheeler R."/>
            <person name="Ventosa A."/>
            <person name="Gogarten J.P."/>
            <person name="Papke R.T."/>
        </authorList>
    </citation>
    <scope>NUCLEOTIDE SEQUENCE [LARGE SCALE GENOMIC DNA]</scope>
    <source>
        <strain evidence="2 3">G37</strain>
    </source>
</reference>
<comment type="caution">
    <text evidence="2">The sequence shown here is derived from an EMBL/GenBank/DDBJ whole genome shotgun (WGS) entry which is preliminary data.</text>
</comment>
<name>A0A256JUY7_HALEZ</name>
<feature type="region of interest" description="Disordered" evidence="1">
    <location>
        <begin position="96"/>
        <end position="117"/>
    </location>
</feature>
<dbReference type="RefSeq" id="WP_094582453.1">
    <property type="nucleotide sequence ID" value="NZ_NHPB01000010.1"/>
</dbReference>
<dbReference type="EMBL" id="NHPB01000010">
    <property type="protein sequence ID" value="OYR72709.1"/>
    <property type="molecule type" value="Genomic_DNA"/>
</dbReference>
<dbReference type="OrthoDB" id="328054at2157"/>
<proteinExistence type="predicted"/>
<sequence length="226" mass="24382">MTLSDRTVLEIDGNNGPYAGATGVFVLREDLEDTEELEHKHIAGNRGQYLSELYRQVGGLSDELGDVIDVSENADRRAGYHLDGTAGEDMWTITGKTGVDDPDEQWGDGSTDPNDPADASVLDATGCATVTKRDILGGWLKQNRIDSTTPARLYRGEWSDGTHADSAGVFGRPVPVVVQDARLQKAGDEPARAEVSITLIRTSKLPKLDDAIDDIIDALGDLVPDY</sequence>
<evidence type="ECO:0000313" key="3">
    <source>
        <dbReference type="Proteomes" id="UP000216758"/>
    </source>
</evidence>
<accession>A0A256JUY7</accession>
<evidence type="ECO:0000313" key="2">
    <source>
        <dbReference type="EMBL" id="OYR72709.1"/>
    </source>
</evidence>
<gene>
    <name evidence="2" type="ORF">DJ78_01980</name>
</gene>
<dbReference type="Proteomes" id="UP000216758">
    <property type="component" value="Unassembled WGS sequence"/>
</dbReference>
<dbReference type="AlphaFoldDB" id="A0A256JUY7"/>